<proteinExistence type="predicted"/>
<evidence type="ECO:0000313" key="2">
    <source>
        <dbReference type="Proteomes" id="UP000790347"/>
    </source>
</evidence>
<gene>
    <name evidence="1" type="ORF">DERF_000036</name>
</gene>
<protein>
    <submittedName>
        <fullName evidence="1">Uncharacterized protein</fullName>
    </submittedName>
</protein>
<dbReference type="Proteomes" id="UP000790347">
    <property type="component" value="Unassembled WGS sequence"/>
</dbReference>
<name>A0A922I6H9_DERFA</name>
<reference evidence="1" key="1">
    <citation type="submission" date="2013-05" db="EMBL/GenBank/DDBJ databases">
        <authorList>
            <person name="Yim A.K.Y."/>
            <person name="Chan T.F."/>
            <person name="Ji K.M."/>
            <person name="Liu X.Y."/>
            <person name="Zhou J.W."/>
            <person name="Li R.Q."/>
            <person name="Yang K.Y."/>
            <person name="Li J."/>
            <person name="Li M."/>
            <person name="Law P.T.W."/>
            <person name="Wu Y.L."/>
            <person name="Cai Z.L."/>
            <person name="Qin H."/>
            <person name="Bao Y."/>
            <person name="Leung R.K.K."/>
            <person name="Ng P.K.S."/>
            <person name="Zou J."/>
            <person name="Zhong X.J."/>
            <person name="Ran P.X."/>
            <person name="Zhong N.S."/>
            <person name="Liu Z.G."/>
            <person name="Tsui S.K.W."/>
        </authorList>
    </citation>
    <scope>NUCLEOTIDE SEQUENCE</scope>
    <source>
        <strain evidence="1">Derf</strain>
        <tissue evidence="1">Whole organism</tissue>
    </source>
</reference>
<reference evidence="1" key="2">
    <citation type="journal article" date="2022" name="Res Sq">
        <title>Comparative Genomics Reveals Insights into the Divergent Evolution of Astigmatic Mites and Household Pest Adaptations.</title>
        <authorList>
            <person name="Xiong Q."/>
            <person name="Wan A.T.-Y."/>
            <person name="Liu X.-Y."/>
            <person name="Fung C.S.-H."/>
            <person name="Xiao X."/>
            <person name="Malainual N."/>
            <person name="Hou J."/>
            <person name="Wang L."/>
            <person name="Wang M."/>
            <person name="Yang K."/>
            <person name="Cui Y."/>
            <person name="Leung E."/>
            <person name="Nong W."/>
            <person name="Shin S.-K."/>
            <person name="Au S."/>
            <person name="Jeong K.Y."/>
            <person name="Chew F.T."/>
            <person name="Hui J."/>
            <person name="Leung T.F."/>
            <person name="Tungtrongchitr A."/>
            <person name="Zhong N."/>
            <person name="Liu Z."/>
            <person name="Tsui S."/>
        </authorList>
    </citation>
    <scope>NUCLEOTIDE SEQUENCE</scope>
    <source>
        <strain evidence="1">Derf</strain>
        <tissue evidence="1">Whole organism</tissue>
    </source>
</reference>
<sequence>MVFYCKCTILVHFQIQQSVAFIAKSYWYFETS</sequence>
<dbReference type="AlphaFoldDB" id="A0A922I6H9"/>
<accession>A0A922I6H9</accession>
<evidence type="ECO:0000313" key="1">
    <source>
        <dbReference type="EMBL" id="KAH9525904.1"/>
    </source>
</evidence>
<dbReference type="EMBL" id="ASGP02000001">
    <property type="protein sequence ID" value="KAH9525904.1"/>
    <property type="molecule type" value="Genomic_DNA"/>
</dbReference>
<keyword evidence="2" id="KW-1185">Reference proteome</keyword>
<organism evidence="1 2">
    <name type="scientific">Dermatophagoides farinae</name>
    <name type="common">American house dust mite</name>
    <dbReference type="NCBI Taxonomy" id="6954"/>
    <lineage>
        <taxon>Eukaryota</taxon>
        <taxon>Metazoa</taxon>
        <taxon>Ecdysozoa</taxon>
        <taxon>Arthropoda</taxon>
        <taxon>Chelicerata</taxon>
        <taxon>Arachnida</taxon>
        <taxon>Acari</taxon>
        <taxon>Acariformes</taxon>
        <taxon>Sarcoptiformes</taxon>
        <taxon>Astigmata</taxon>
        <taxon>Psoroptidia</taxon>
        <taxon>Analgoidea</taxon>
        <taxon>Pyroglyphidae</taxon>
        <taxon>Dermatophagoidinae</taxon>
        <taxon>Dermatophagoides</taxon>
    </lineage>
</organism>
<comment type="caution">
    <text evidence="1">The sequence shown here is derived from an EMBL/GenBank/DDBJ whole genome shotgun (WGS) entry which is preliminary data.</text>
</comment>